<evidence type="ECO:0000313" key="2">
    <source>
        <dbReference type="EMBL" id="STO60464.1"/>
    </source>
</evidence>
<gene>
    <name evidence="2" type="ORF">NCTC1659_01754</name>
</gene>
<sequence>MAYRPDPDLEFLAECSSEDLNDLVYILTHDPKDDKKRLTESLTSNGKYKRYYPDHSKYWKAIAEEIQCYGGNSIVNLVRRKGVLYKEILCDVCDKMKVKYKKTDSTKIIEIALFEKVITKQISELSEDELKKIAKDLDIQVDNLPAGAIAPALVGGLHLLLSTSVPVAVIVNIVGATISREIVTSSIGALIGGTIGGRALGVVAGPIGWAISGGWLLADIASPATRVTIPAVLQIIYLRSLYEQRTQEV</sequence>
<protein>
    <submittedName>
        <fullName evidence="2">Uncharacterized protein conserved in bacteria</fullName>
    </submittedName>
</protein>
<reference evidence="2 3" key="1">
    <citation type="submission" date="2018-06" db="EMBL/GenBank/DDBJ databases">
        <authorList>
            <consortium name="Pathogen Informatics"/>
            <person name="Doyle S."/>
        </authorList>
    </citation>
    <scope>NUCLEOTIDE SEQUENCE [LARGE SCALE GENOMIC DNA]</scope>
    <source>
        <strain evidence="2 3">NCTC1659</strain>
    </source>
</reference>
<name>A0A1V4B3R4_9PAST</name>
<proteinExistence type="predicted"/>
<evidence type="ECO:0000259" key="1">
    <source>
        <dbReference type="Pfam" id="PF13099"/>
    </source>
</evidence>
<dbReference type="InterPro" id="IPR025217">
    <property type="entry name" value="DUF3944"/>
</dbReference>
<dbReference type="AlphaFoldDB" id="A0A1V4B3R4"/>
<feature type="domain" description="DUF3944" evidence="1">
    <location>
        <begin position="3"/>
        <end position="38"/>
    </location>
</feature>
<dbReference type="EMBL" id="UGHF01000001">
    <property type="protein sequence ID" value="STO60464.1"/>
    <property type="molecule type" value="Genomic_DNA"/>
</dbReference>
<dbReference type="Pfam" id="PF13099">
    <property type="entry name" value="DUF3944"/>
    <property type="match status" value="1"/>
</dbReference>
<organism evidence="2 3">
    <name type="scientific">Canicola haemoglobinophilus</name>
    <dbReference type="NCBI Taxonomy" id="733"/>
    <lineage>
        <taxon>Bacteria</taxon>
        <taxon>Pseudomonadati</taxon>
        <taxon>Pseudomonadota</taxon>
        <taxon>Gammaproteobacteria</taxon>
        <taxon>Pasteurellales</taxon>
        <taxon>Pasteurellaceae</taxon>
        <taxon>Canicola</taxon>
    </lineage>
</organism>
<accession>A0A1V4B3R4</accession>
<evidence type="ECO:0000313" key="3">
    <source>
        <dbReference type="Proteomes" id="UP000254329"/>
    </source>
</evidence>
<dbReference type="Proteomes" id="UP000254329">
    <property type="component" value="Unassembled WGS sequence"/>
</dbReference>
<keyword evidence="3" id="KW-1185">Reference proteome</keyword>
<dbReference type="RefSeq" id="WP_078217565.1">
    <property type="nucleotide sequence ID" value="NZ_MUXZ01000004.1"/>
</dbReference>